<dbReference type="InParanoid" id="Q4Q0R2"/>
<sequence>MSFLRGSASINRTLITVVLLLTLTLLLDLRRLPDSSAAQEYVFSLLTPCDGVGLCNLCGDVLEMVDLLQRALANPFQDKLTFSPEDWDAHGLQPYQRCLREPFLRGCDTLVHKIRMQRIDFAKGILEQVVEDVQFRQKWGSLGEDYVTENAVQLTAYIFDSQERSLGGRRDPRKEDGAAQNIVYQPSTLSLGGDPALESLVTCVWFLRRDVLLLHQDFCYPVCEGRLTVFGRVQVALLRFYVRHAIKPRLLFLRQQHRGTLVVVELMMIGFAFCVERLMRPGLTCSGTVARRIRRVQGGTASSTSTGSGLVSGVHGEDSVAAASSGGGSAGGGGGGGGGGKLHCRPGRRRRWVVVM</sequence>
<gene>
    <name evidence="2" type="ORF">LMJF_36_5000</name>
</gene>
<evidence type="ECO:0000256" key="1">
    <source>
        <dbReference type="SAM" id="MobiDB-lite"/>
    </source>
</evidence>
<dbReference type="KEGG" id="lma:LMJF_36_5000"/>
<feature type="compositionally biased region" description="Gly residues" evidence="1">
    <location>
        <begin position="325"/>
        <end position="341"/>
    </location>
</feature>
<accession>Q4Q0R2</accession>
<name>Q4Q0R2_LEIMA</name>
<protein>
    <submittedName>
        <fullName evidence="2">Uncharacterized protein</fullName>
    </submittedName>
</protein>
<dbReference type="HOGENOM" id="CLU_779537_0_0_1"/>
<keyword evidence="3" id="KW-1185">Reference proteome</keyword>
<dbReference type="EMBL" id="FR796432">
    <property type="protein sequence ID" value="CAJ09472.1"/>
    <property type="molecule type" value="Genomic_DNA"/>
</dbReference>
<dbReference type="VEuPathDB" id="TriTrypDB:LmjF.36.5000"/>
<dbReference type="eggNOG" id="ENOG502SB5S">
    <property type="taxonomic scope" value="Eukaryota"/>
</dbReference>
<organism evidence="2 3">
    <name type="scientific">Leishmania major</name>
    <dbReference type="NCBI Taxonomy" id="5664"/>
    <lineage>
        <taxon>Eukaryota</taxon>
        <taxon>Discoba</taxon>
        <taxon>Euglenozoa</taxon>
        <taxon>Kinetoplastea</taxon>
        <taxon>Metakinetoplastina</taxon>
        <taxon>Trypanosomatida</taxon>
        <taxon>Trypanosomatidae</taxon>
        <taxon>Leishmaniinae</taxon>
        <taxon>Leishmania</taxon>
    </lineage>
</organism>
<dbReference type="AlphaFoldDB" id="Q4Q0R2"/>
<dbReference type="VEuPathDB" id="TriTrypDB:LMJSD75_360061700"/>
<dbReference type="GeneID" id="5655802"/>
<evidence type="ECO:0000313" key="3">
    <source>
        <dbReference type="Proteomes" id="UP000000542"/>
    </source>
</evidence>
<feature type="region of interest" description="Disordered" evidence="1">
    <location>
        <begin position="322"/>
        <end position="345"/>
    </location>
</feature>
<dbReference type="RefSeq" id="XP_001687086.1">
    <property type="nucleotide sequence ID" value="XM_001687034.1"/>
</dbReference>
<proteinExistence type="predicted"/>
<dbReference type="VEuPathDB" id="TriTrypDB:LMJLV39_360062000"/>
<evidence type="ECO:0000313" key="2">
    <source>
        <dbReference type="EMBL" id="CAJ09472.1"/>
    </source>
</evidence>
<dbReference type="VEuPathDB" id="TriTrypDB:LMJFC_360066800"/>
<dbReference type="Proteomes" id="UP000000542">
    <property type="component" value="Chromosome 36"/>
</dbReference>
<dbReference type="OMA" id="WFLRRDV"/>
<reference evidence="2 3" key="2">
    <citation type="journal article" date="2011" name="Genome Res.">
        <title>Chromosome and gene copy number variation allow major structural change between species and strains of Leishmania.</title>
        <authorList>
            <person name="Rogers M.B."/>
            <person name="Hilley J.D."/>
            <person name="Dickens N.J."/>
            <person name="Wilkes J."/>
            <person name="Bates P.A."/>
            <person name="Depledge D.P."/>
            <person name="Harris D."/>
            <person name="Her Y."/>
            <person name="Herzyk P."/>
            <person name="Imamura H."/>
            <person name="Otto T.D."/>
            <person name="Sanders M."/>
            <person name="Seeger K."/>
            <person name="Dujardin J.C."/>
            <person name="Berriman M."/>
            <person name="Smith D.F."/>
            <person name="Hertz-Fowler C."/>
            <person name="Mottram J.C."/>
        </authorList>
    </citation>
    <scope>NUCLEOTIDE SEQUENCE [LARGE SCALE GENOMIC DNA]</scope>
    <source>
        <strain evidence="3">MHOM/IL/81/Friedlin</strain>
    </source>
</reference>
<reference evidence="2 3" key="1">
    <citation type="journal article" date="2005" name="Science">
        <title>The genome of the kinetoplastid parasite, Leishmania major.</title>
        <authorList>
            <person name="Ivens A.C."/>
            <person name="Peacock C.S."/>
            <person name="Worthey E.A."/>
            <person name="Murphy L."/>
            <person name="Aggarwal G."/>
            <person name="Berriman M."/>
            <person name="Sisk E."/>
            <person name="Rajandream M.A."/>
            <person name="Adlem E."/>
            <person name="Aert R."/>
            <person name="Anupama A."/>
            <person name="Apostolou Z."/>
            <person name="Attipoe P."/>
            <person name="Bason N."/>
            <person name="Bauser C."/>
            <person name="Beck A."/>
            <person name="Beverley S.M."/>
            <person name="Bianchettin G."/>
            <person name="Borzym K."/>
            <person name="Bothe G."/>
            <person name="Bruschi C.V."/>
            <person name="Collins M."/>
            <person name="Cadag E."/>
            <person name="Ciarloni L."/>
            <person name="Clayton C."/>
            <person name="Coulson R.M."/>
            <person name="Cronin A."/>
            <person name="Cruz A.K."/>
            <person name="Davies R.M."/>
            <person name="De Gaudenzi J."/>
            <person name="Dobson D.E."/>
            <person name="Duesterhoeft A."/>
            <person name="Fazelina G."/>
            <person name="Fosker N."/>
            <person name="Frasch A.C."/>
            <person name="Fraser A."/>
            <person name="Fuchs M."/>
            <person name="Gabel C."/>
            <person name="Goble A."/>
            <person name="Goffeau A."/>
            <person name="Harris D."/>
            <person name="Hertz-Fowler C."/>
            <person name="Hilbert H."/>
            <person name="Horn D."/>
            <person name="Huang Y."/>
            <person name="Klages S."/>
            <person name="Knights A."/>
            <person name="Kube M."/>
            <person name="Larke N."/>
            <person name="Litvin L."/>
            <person name="Lord A."/>
            <person name="Louie T."/>
            <person name="Marra M."/>
            <person name="Masuy D."/>
            <person name="Matthews K."/>
            <person name="Michaeli S."/>
            <person name="Mottram J.C."/>
            <person name="Muller-Auer S."/>
            <person name="Munden H."/>
            <person name="Nelson S."/>
            <person name="Norbertczak H."/>
            <person name="Oliver K."/>
            <person name="O'neil S."/>
            <person name="Pentony M."/>
            <person name="Pohl T.M."/>
            <person name="Price C."/>
            <person name="Purnelle B."/>
            <person name="Quail M.A."/>
            <person name="Rabbinowitsch E."/>
            <person name="Reinhardt R."/>
            <person name="Rieger M."/>
            <person name="Rinta J."/>
            <person name="Robben J."/>
            <person name="Robertson L."/>
            <person name="Ruiz J.C."/>
            <person name="Rutter S."/>
            <person name="Saunders D."/>
            <person name="Schafer M."/>
            <person name="Schein J."/>
            <person name="Schwartz D.C."/>
            <person name="Seeger K."/>
            <person name="Seyler A."/>
            <person name="Sharp S."/>
            <person name="Shin H."/>
            <person name="Sivam D."/>
            <person name="Squares R."/>
            <person name="Squares S."/>
            <person name="Tosato V."/>
            <person name="Vogt C."/>
            <person name="Volckaert G."/>
            <person name="Wambutt R."/>
            <person name="Warren T."/>
            <person name="Wedler H."/>
            <person name="Woodward J."/>
            <person name="Zhou S."/>
            <person name="Zimmermann W."/>
            <person name="Smith D.F."/>
            <person name="Blackwell J.M."/>
            <person name="Stuart K.D."/>
            <person name="Barrell B."/>
            <person name="Myler P.J."/>
        </authorList>
    </citation>
    <scope>NUCLEOTIDE SEQUENCE [LARGE SCALE GENOMIC DNA]</scope>
    <source>
        <strain evidence="3">MHOM/IL/81/Friedlin</strain>
    </source>
</reference>